<name>A0A941EAD2_9ACTN</name>
<dbReference type="CDD" id="cd07067">
    <property type="entry name" value="HP_PGM_like"/>
    <property type="match status" value="1"/>
</dbReference>
<proteinExistence type="predicted"/>
<dbReference type="SUPFAM" id="SSF53254">
    <property type="entry name" value="Phosphoglycerate mutase-like"/>
    <property type="match status" value="1"/>
</dbReference>
<dbReference type="Pfam" id="PF00300">
    <property type="entry name" value="His_Phos_1"/>
    <property type="match status" value="1"/>
</dbReference>
<evidence type="ECO:0000313" key="2">
    <source>
        <dbReference type="EMBL" id="MBR7827901.1"/>
    </source>
</evidence>
<sequence>MSTTRMLLVRHGDSHSKSDGVYAGPRACRGLTDLGRRQVLRLRERLTATGFKPDAVYSSTIHRAAQTAGILADAYSPLTPARECGLCGFHLDDSLDGLSWDRIREEFRHRDESGRPDGGVFVPFEEGNESWAELVARVGRTLTTLATRHAGGTVLAVMHKESLEASLIAFGALPLYRDFDVEIGRASITEWVTDDDPAAPRDLDRGLGLPVRWRLMRLNDTAHLENIS</sequence>
<accession>A0A941EAD2</accession>
<dbReference type="InterPro" id="IPR029033">
    <property type="entry name" value="His_PPase_superfam"/>
</dbReference>
<dbReference type="Proteomes" id="UP000676325">
    <property type="component" value="Unassembled WGS sequence"/>
</dbReference>
<dbReference type="GO" id="GO:0016791">
    <property type="term" value="F:phosphatase activity"/>
    <property type="evidence" value="ECO:0007669"/>
    <property type="project" value="TreeGrafter"/>
</dbReference>
<dbReference type="EMBL" id="JAGSOH010000044">
    <property type="protein sequence ID" value="MBR7827901.1"/>
    <property type="molecule type" value="Genomic_DNA"/>
</dbReference>
<dbReference type="InterPro" id="IPR013078">
    <property type="entry name" value="His_Pase_superF_clade-1"/>
</dbReference>
<gene>
    <name evidence="2" type="ORF">KDK95_16405</name>
</gene>
<evidence type="ECO:0000313" key="3">
    <source>
        <dbReference type="Proteomes" id="UP000676325"/>
    </source>
</evidence>
<dbReference type="SMART" id="SM00855">
    <property type="entry name" value="PGAM"/>
    <property type="match status" value="1"/>
</dbReference>
<dbReference type="RefSeq" id="WP_212519043.1">
    <property type="nucleotide sequence ID" value="NZ_JAGSOH010000044.1"/>
</dbReference>
<dbReference type="AlphaFoldDB" id="A0A941EAD2"/>
<dbReference type="GO" id="GO:0005737">
    <property type="term" value="C:cytoplasm"/>
    <property type="evidence" value="ECO:0007669"/>
    <property type="project" value="TreeGrafter"/>
</dbReference>
<protein>
    <submittedName>
        <fullName evidence="2">Histidine phosphatase family protein</fullName>
    </submittedName>
</protein>
<dbReference type="PANTHER" id="PTHR48100">
    <property type="entry name" value="BROAD-SPECIFICITY PHOSPHATASE YOR283W-RELATED"/>
    <property type="match status" value="1"/>
</dbReference>
<dbReference type="PANTHER" id="PTHR48100:SF1">
    <property type="entry name" value="HISTIDINE PHOSPHATASE FAMILY PROTEIN-RELATED"/>
    <property type="match status" value="1"/>
</dbReference>
<keyword evidence="3" id="KW-1185">Reference proteome</keyword>
<evidence type="ECO:0000256" key="1">
    <source>
        <dbReference type="PIRSR" id="PIRSR613078-2"/>
    </source>
</evidence>
<reference evidence="2" key="1">
    <citation type="submission" date="2021-04" db="EMBL/GenBank/DDBJ databases">
        <title>Genome based classification of Actinospica acidithermotolerans sp. nov., an actinobacterium isolated from an Indonesian hot spring.</title>
        <authorList>
            <person name="Kusuma A.B."/>
            <person name="Putra K.E."/>
            <person name="Nafisah S."/>
            <person name="Loh J."/>
            <person name="Nouioui I."/>
            <person name="Goodfellow M."/>
        </authorList>
    </citation>
    <scope>NUCLEOTIDE SEQUENCE</scope>
    <source>
        <strain evidence="2">MGRD01-02</strain>
    </source>
</reference>
<dbReference type="InterPro" id="IPR050275">
    <property type="entry name" value="PGM_Phosphatase"/>
</dbReference>
<dbReference type="Gene3D" id="3.40.50.1240">
    <property type="entry name" value="Phosphoglycerate mutase-like"/>
    <property type="match status" value="1"/>
</dbReference>
<feature type="binding site" evidence="1">
    <location>
        <position position="63"/>
    </location>
    <ligand>
        <name>substrate</name>
    </ligand>
</feature>
<organism evidence="2 3">
    <name type="scientific">Actinospica acidithermotolerans</name>
    <dbReference type="NCBI Taxonomy" id="2828514"/>
    <lineage>
        <taxon>Bacteria</taxon>
        <taxon>Bacillati</taxon>
        <taxon>Actinomycetota</taxon>
        <taxon>Actinomycetes</taxon>
        <taxon>Catenulisporales</taxon>
        <taxon>Actinospicaceae</taxon>
        <taxon>Actinospica</taxon>
    </lineage>
</organism>
<comment type="caution">
    <text evidence="2">The sequence shown here is derived from an EMBL/GenBank/DDBJ whole genome shotgun (WGS) entry which is preliminary data.</text>
</comment>